<keyword evidence="1" id="KW-0255">Endonuclease</keyword>
<dbReference type="RefSeq" id="WP_245354014.1">
    <property type="nucleotide sequence ID" value="NZ_BAAAJW010000004.1"/>
</dbReference>
<dbReference type="Proteomes" id="UP001519290">
    <property type="component" value="Unassembled WGS sequence"/>
</dbReference>
<keyword evidence="1" id="KW-0378">Hydrolase</keyword>
<dbReference type="GO" id="GO:0004519">
    <property type="term" value="F:endonuclease activity"/>
    <property type="evidence" value="ECO:0007669"/>
    <property type="project" value="UniProtKB-KW"/>
</dbReference>
<accession>A0ABS4WXU0</accession>
<name>A0ABS4WXU0_9MICO</name>
<sequence>MRIRGIVHRRDLPLRGISETERRRLLRQGRVRRVATWYVTPEAPEDLLPILQRGARATCLTAAEHHGLWTPLHSGAHVYRPRGLSPDQLGEEEVGHGRGLRCWPDTDPVAALPLALDHAARCLSAPEAAILFESALHRRKLSMDAVARCVAGLPRTLRTPFSRLSSRAESGTETAVRWWLESLRVTVVPQVWIPAVGRVDLKLGTNWIIECDSVRYHDNLEQFHRDRARDLRLRALGFVVTRLTWEQVFLEWEATSEHLLTALRRRDHRKKLPR</sequence>
<reference evidence="1 2" key="1">
    <citation type="submission" date="2021-03" db="EMBL/GenBank/DDBJ databases">
        <title>Sequencing the genomes of 1000 actinobacteria strains.</title>
        <authorList>
            <person name="Klenk H.-P."/>
        </authorList>
    </citation>
    <scope>NUCLEOTIDE SEQUENCE [LARGE SCALE GENOMIC DNA]</scope>
    <source>
        <strain evidence="1 2">DSM 14566</strain>
    </source>
</reference>
<keyword evidence="1" id="KW-0540">Nuclease</keyword>
<dbReference type="EMBL" id="JAGIOD010000001">
    <property type="protein sequence ID" value="MBP2381029.1"/>
    <property type="molecule type" value="Genomic_DNA"/>
</dbReference>
<protein>
    <submittedName>
        <fullName evidence="1">Very-short-patch-repair endonuclease</fullName>
    </submittedName>
</protein>
<keyword evidence="2" id="KW-1185">Reference proteome</keyword>
<dbReference type="Gene3D" id="3.40.960.10">
    <property type="entry name" value="VSR Endonuclease"/>
    <property type="match status" value="1"/>
</dbReference>
<comment type="caution">
    <text evidence="1">The sequence shown here is derived from an EMBL/GenBank/DDBJ whole genome shotgun (WGS) entry which is preliminary data.</text>
</comment>
<gene>
    <name evidence="1" type="ORF">JOF43_000986</name>
</gene>
<proteinExistence type="predicted"/>
<evidence type="ECO:0000313" key="2">
    <source>
        <dbReference type="Proteomes" id="UP001519290"/>
    </source>
</evidence>
<evidence type="ECO:0000313" key="1">
    <source>
        <dbReference type="EMBL" id="MBP2381029.1"/>
    </source>
</evidence>
<organism evidence="1 2">
    <name type="scientific">Brachybacterium sacelli</name>
    <dbReference type="NCBI Taxonomy" id="173364"/>
    <lineage>
        <taxon>Bacteria</taxon>
        <taxon>Bacillati</taxon>
        <taxon>Actinomycetota</taxon>
        <taxon>Actinomycetes</taxon>
        <taxon>Micrococcales</taxon>
        <taxon>Dermabacteraceae</taxon>
        <taxon>Brachybacterium</taxon>
    </lineage>
</organism>